<feature type="domain" description="LtfC/p132/Gp6 beta-sandwich" evidence="1">
    <location>
        <begin position="6"/>
        <end position="106"/>
    </location>
</feature>
<name>A0A0F5MVJ4_9MYCO</name>
<dbReference type="RefSeq" id="WP_046189926.1">
    <property type="nucleotide sequence ID" value="NZ_JACKUJ010000046.1"/>
</dbReference>
<dbReference type="EMBL" id="SSGD01000085">
    <property type="protein sequence ID" value="TXI54433.1"/>
    <property type="molecule type" value="Genomic_DNA"/>
</dbReference>
<evidence type="ECO:0000313" key="7">
    <source>
        <dbReference type="Proteomes" id="UP000321797"/>
    </source>
</evidence>
<dbReference type="Proteomes" id="UP000192327">
    <property type="component" value="Unassembled WGS sequence"/>
</dbReference>
<reference evidence="4 7" key="4">
    <citation type="submission" date="2018-09" db="EMBL/GenBank/DDBJ databases">
        <title>Metagenome Assembled Genomes from an Advanced Water Purification Facility.</title>
        <authorList>
            <person name="Stamps B.W."/>
            <person name="Spear J.R."/>
        </authorList>
    </citation>
    <scope>NUCLEOTIDE SEQUENCE [LARGE SCALE GENOMIC DNA]</scope>
    <source>
        <strain evidence="4">Bin_29_2</strain>
    </source>
</reference>
<dbReference type="EMBL" id="LASW01000054">
    <property type="protein sequence ID" value="KKB98828.1"/>
    <property type="molecule type" value="Genomic_DNA"/>
</dbReference>
<organism evidence="2 5">
    <name type="scientific">Mycolicibacter arupensis</name>
    <dbReference type="NCBI Taxonomy" id="342002"/>
    <lineage>
        <taxon>Bacteria</taxon>
        <taxon>Bacillati</taxon>
        <taxon>Actinomycetota</taxon>
        <taxon>Actinomycetes</taxon>
        <taxon>Mycobacteriales</taxon>
        <taxon>Mycobacteriaceae</taxon>
        <taxon>Mycolicibacter</taxon>
    </lineage>
</organism>
<protein>
    <recommendedName>
        <fullName evidence="1">LtfC/p132/Gp6 beta-sandwich domain-containing protein</fullName>
    </recommendedName>
</protein>
<reference evidence="3 6" key="3">
    <citation type="submission" date="2016-12" db="EMBL/GenBank/DDBJ databases">
        <title>The new phylogeny of genus Mycobacterium.</title>
        <authorList>
            <person name="Tortoli E."/>
            <person name="Trovato A."/>
            <person name="Cirillo D.M."/>
        </authorList>
    </citation>
    <scope>NUCLEOTIDE SEQUENCE [LARGE SCALE GENOMIC DNA]</scope>
    <source>
        <strain evidence="3 6">DSM 44942</strain>
    </source>
</reference>
<gene>
    <name evidence="3" type="ORF">BST15_17520</name>
    <name evidence="4" type="ORF">E6Q54_14615</name>
    <name evidence="2" type="ORF">WR43_12520</name>
</gene>
<evidence type="ECO:0000313" key="3">
    <source>
        <dbReference type="EMBL" id="OQZ93672.1"/>
    </source>
</evidence>
<dbReference type="InterPro" id="IPR055688">
    <property type="entry name" value="LtfC/p132/Gp6_b-sand"/>
</dbReference>
<evidence type="ECO:0000313" key="2">
    <source>
        <dbReference type="EMBL" id="KKB98828.1"/>
    </source>
</evidence>
<dbReference type="AlphaFoldDB" id="A0A0F5MVJ4"/>
<keyword evidence="6" id="KW-1185">Reference proteome</keyword>
<dbReference type="PATRIC" id="fig|342002.3.peg.58"/>
<evidence type="ECO:0000259" key="1">
    <source>
        <dbReference type="Pfam" id="PF23926"/>
    </source>
</evidence>
<dbReference type="OrthoDB" id="4764382at2"/>
<dbReference type="Pfam" id="PF23926">
    <property type="entry name" value="LtfC"/>
    <property type="match status" value="1"/>
</dbReference>
<dbReference type="Proteomes" id="UP000034416">
    <property type="component" value="Unassembled WGS sequence"/>
</dbReference>
<reference evidence="5" key="1">
    <citation type="submission" date="2015-04" db="EMBL/GenBank/DDBJ databases">
        <title>Genome sequence of Mycobacterium arupense GUC1.</title>
        <authorList>
            <person name="Greninger A.L."/>
            <person name="Cunningham G."/>
            <person name="Chiu C.Y."/>
            <person name="Miller S."/>
        </authorList>
    </citation>
    <scope>NUCLEOTIDE SEQUENCE [LARGE SCALE GENOMIC DNA]</scope>
    <source>
        <strain evidence="5">GUC1</strain>
    </source>
</reference>
<dbReference type="Proteomes" id="UP000321797">
    <property type="component" value="Unassembled WGS sequence"/>
</dbReference>
<proteinExistence type="predicted"/>
<evidence type="ECO:0000313" key="4">
    <source>
        <dbReference type="EMBL" id="TXI54433.1"/>
    </source>
</evidence>
<evidence type="ECO:0000313" key="6">
    <source>
        <dbReference type="Proteomes" id="UP000192327"/>
    </source>
</evidence>
<evidence type="ECO:0000313" key="5">
    <source>
        <dbReference type="Proteomes" id="UP000034416"/>
    </source>
</evidence>
<sequence length="322" mass="34792">MLGSKTRQDTMVLALGQTWVASFFPPAGGMFPPGTTAECVISDPAGSVLAEWEPAIISEARIDFITAAAQCDPIPAGAYYLVTAHYPALGPRPPIDDHLSRGSVVRDDNPTPLAGALLTTAPALSFIDEMAGPAVDPNWVKVAGQGNLKIFDNSPWSLPNGMAGDSLLYTKAAARWRVQTNSDAAKAEFQVITSKINPGKTTVILSSNQAMTSWVGFQIHTATADWYPDANIVIGTSPTEYTVVETGDNSLSSNGRYTFLYDPLADEYLAYKESNFSHPLRRWVDEDHVIPHGNGYRFPAVLFESDYLTSGVMLSGWSVKDN</sequence>
<comment type="caution">
    <text evidence="2">The sequence shown here is derived from an EMBL/GenBank/DDBJ whole genome shotgun (WGS) entry which is preliminary data.</text>
</comment>
<dbReference type="STRING" id="342002.BST15_17520"/>
<accession>A0A0F5MVJ4</accession>
<reference evidence="2" key="2">
    <citation type="submission" date="2015-04" db="EMBL/GenBank/DDBJ databases">
        <title>Genome sequence of Mycobacterium arupense strain GUC1.</title>
        <authorList>
            <person name="Greninger A.L."/>
            <person name="Cunningham G."/>
            <person name="Chiu C.Y."/>
            <person name="Miller S."/>
        </authorList>
    </citation>
    <scope>NUCLEOTIDE SEQUENCE</scope>
    <source>
        <strain evidence="2">GUC1</strain>
    </source>
</reference>
<dbReference type="EMBL" id="MVHH01000050">
    <property type="protein sequence ID" value="OQZ93672.1"/>
    <property type="molecule type" value="Genomic_DNA"/>
</dbReference>